<feature type="region of interest" description="Disordered" evidence="1">
    <location>
        <begin position="1"/>
        <end position="20"/>
    </location>
</feature>
<dbReference type="Proteomes" id="UP000035651">
    <property type="component" value="Chromosome"/>
</dbReference>
<dbReference type="EMBL" id="CP011807">
    <property type="protein sequence ID" value="ANI21716.1"/>
    <property type="molecule type" value="Genomic_DNA"/>
</dbReference>
<evidence type="ECO:0000256" key="1">
    <source>
        <dbReference type="SAM" id="MobiDB-lite"/>
    </source>
</evidence>
<sequence length="77" mass="8006">MKPQALRPAHGDQAQDGNGPLNALRAFVRTTFRGCDAMMAIRGGLASLHGVAREIAGKAFGVAVSEIDVDLASVSSR</sequence>
<accession>A0A173GZU4</accession>
<name>A0A173GZU4_9BURK</name>
<keyword evidence="3" id="KW-1185">Reference proteome</keyword>
<reference evidence="2" key="1">
    <citation type="submission" date="2016-06" db="EMBL/GenBank/DDBJ databases">
        <title>Complete Genome Sequence of Pandoraea faecigallinarum DSM-23572.</title>
        <authorList>
            <person name="Yong D."/>
            <person name="Ee R."/>
            <person name="Lim Y.-L."/>
            <person name="Yin W.-F."/>
            <person name="Chan K.-G."/>
        </authorList>
    </citation>
    <scope>NUCLEOTIDE SEQUENCE</scope>
    <source>
        <strain evidence="2">DSM 23572</strain>
    </source>
</reference>
<protein>
    <submittedName>
        <fullName evidence="2">Uncharacterized protein</fullName>
    </submittedName>
</protein>
<proteinExistence type="predicted"/>
<dbReference type="AlphaFoldDB" id="A0A173GZU4"/>
<evidence type="ECO:0000313" key="3">
    <source>
        <dbReference type="Proteomes" id="UP000035651"/>
    </source>
</evidence>
<gene>
    <name evidence="2" type="ORF">AB870_25910</name>
</gene>
<organism evidence="2 3">
    <name type="scientific">Pandoraea faecigallinarum</name>
    <dbReference type="NCBI Taxonomy" id="656179"/>
    <lineage>
        <taxon>Bacteria</taxon>
        <taxon>Pseudomonadati</taxon>
        <taxon>Pseudomonadota</taxon>
        <taxon>Betaproteobacteria</taxon>
        <taxon>Burkholderiales</taxon>
        <taxon>Burkholderiaceae</taxon>
        <taxon>Pandoraea</taxon>
    </lineage>
</organism>
<evidence type="ECO:0000313" key="2">
    <source>
        <dbReference type="EMBL" id="ANI21716.1"/>
    </source>
</evidence>